<dbReference type="Proteomes" id="UP000270697">
    <property type="component" value="Unassembled WGS sequence"/>
</dbReference>
<reference evidence="1 4" key="2">
    <citation type="submission" date="2018-10" db="EMBL/GenBank/DDBJ databases">
        <title>Sequencing the genomes of 1000 actinobacteria strains.</title>
        <authorList>
            <person name="Klenk H.-P."/>
        </authorList>
    </citation>
    <scope>NUCLEOTIDE SEQUENCE [LARGE SCALE GENOMIC DNA]</scope>
    <source>
        <strain evidence="1 4">DSM 45119</strain>
    </source>
</reference>
<dbReference type="OrthoDB" id="3398194at2"/>
<evidence type="ECO:0000313" key="1">
    <source>
        <dbReference type="EMBL" id="RKT86456.1"/>
    </source>
</evidence>
<evidence type="ECO:0000313" key="4">
    <source>
        <dbReference type="Proteomes" id="UP000270697"/>
    </source>
</evidence>
<evidence type="ECO:0000313" key="2">
    <source>
        <dbReference type="EMBL" id="SFN69246.1"/>
    </source>
</evidence>
<gene>
    <name evidence="1" type="ORF">ATL45_4830</name>
    <name evidence="2" type="ORF">SAMN05421805_106102</name>
</gene>
<keyword evidence="4" id="KW-1185">Reference proteome</keyword>
<name>A0A1I5B3F7_9PSEU</name>
<proteinExistence type="predicted"/>
<accession>A0A1I5B3F7</accession>
<evidence type="ECO:0000313" key="3">
    <source>
        <dbReference type="Proteomes" id="UP000199398"/>
    </source>
</evidence>
<dbReference type="AlphaFoldDB" id="A0A1I5B3F7"/>
<reference evidence="2 3" key="1">
    <citation type="submission" date="2016-10" db="EMBL/GenBank/DDBJ databases">
        <authorList>
            <person name="de Groot N.N."/>
        </authorList>
    </citation>
    <scope>NUCLEOTIDE SEQUENCE [LARGE SCALE GENOMIC DNA]</scope>
    <source>
        <strain evidence="2 3">CPCC 201259</strain>
    </source>
</reference>
<dbReference type="EMBL" id="RBXX01000002">
    <property type="protein sequence ID" value="RKT86456.1"/>
    <property type="molecule type" value="Genomic_DNA"/>
</dbReference>
<dbReference type="RefSeq" id="WP_093153764.1">
    <property type="nucleotide sequence ID" value="NZ_FOUP01000006.1"/>
</dbReference>
<dbReference type="EMBL" id="FOUP01000006">
    <property type="protein sequence ID" value="SFN69246.1"/>
    <property type="molecule type" value="Genomic_DNA"/>
</dbReference>
<dbReference type="Proteomes" id="UP000199398">
    <property type="component" value="Unassembled WGS sequence"/>
</dbReference>
<protein>
    <submittedName>
        <fullName evidence="2">Uncharacterized protein</fullName>
    </submittedName>
</protein>
<dbReference type="STRING" id="455193.SAMN05421805_106102"/>
<sequence length="197" mass="21332">METWRGVVNGIFEGVRPGAALDDATAARIARALVREPLGYLAVEDEYAALEDAIRPGTGLAEVVPVPHGEAAAREFLTAVRNEMDAQRPWPEPALRRLHPAGWRDFPDTPVARVGMSYAHLGMLIGEVFRSPDEQEARQVLVLRLASGAELAFVAPWWRGSDDVAVLLRGSGHAPRDAVAELVRATDLRPADVTSLG</sequence>
<organism evidence="2 3">
    <name type="scientific">Saccharopolyspora antimicrobica</name>
    <dbReference type="NCBI Taxonomy" id="455193"/>
    <lineage>
        <taxon>Bacteria</taxon>
        <taxon>Bacillati</taxon>
        <taxon>Actinomycetota</taxon>
        <taxon>Actinomycetes</taxon>
        <taxon>Pseudonocardiales</taxon>
        <taxon>Pseudonocardiaceae</taxon>
        <taxon>Saccharopolyspora</taxon>
    </lineage>
</organism>